<keyword evidence="1" id="KW-0472">Membrane</keyword>
<protein>
    <submittedName>
        <fullName evidence="2">Uncharacterized protein</fullName>
    </submittedName>
</protein>
<feature type="transmembrane region" description="Helical" evidence="1">
    <location>
        <begin position="52"/>
        <end position="71"/>
    </location>
</feature>
<gene>
    <name evidence="2" type="ORF">J2S77_001976</name>
</gene>
<evidence type="ECO:0000313" key="2">
    <source>
        <dbReference type="EMBL" id="MDQ0159989.1"/>
    </source>
</evidence>
<dbReference type="EMBL" id="JAUSTQ010000007">
    <property type="protein sequence ID" value="MDQ0159989.1"/>
    <property type="molecule type" value="Genomic_DNA"/>
</dbReference>
<keyword evidence="1" id="KW-1133">Transmembrane helix</keyword>
<accession>A0ABT9VG95</accession>
<comment type="caution">
    <text evidence="2">The sequence shown here is derived from an EMBL/GenBank/DDBJ whole genome shotgun (WGS) entry which is preliminary data.</text>
</comment>
<dbReference type="Proteomes" id="UP001224359">
    <property type="component" value="Unassembled WGS sequence"/>
</dbReference>
<keyword evidence="3" id="KW-1185">Reference proteome</keyword>
<sequence>MEWNGLRSLFKGNFKINWQLLIPTVVVTILVFIPNFYWLGWFGQSQDFFPNVLLLSELNIVLSVLAGTMLVRSFVKK</sequence>
<reference evidence="2 3" key="1">
    <citation type="submission" date="2023-07" db="EMBL/GenBank/DDBJ databases">
        <title>Genomic Encyclopedia of Type Strains, Phase IV (KMG-IV): sequencing the most valuable type-strain genomes for metagenomic binning, comparative biology and taxonomic classification.</title>
        <authorList>
            <person name="Goeker M."/>
        </authorList>
    </citation>
    <scope>NUCLEOTIDE SEQUENCE [LARGE SCALE GENOMIC DNA]</scope>
    <source>
        <strain evidence="2 3">DSM 16460</strain>
    </source>
</reference>
<organism evidence="2 3">
    <name type="scientific">Alkalibacillus salilacus</name>
    <dbReference type="NCBI Taxonomy" id="284582"/>
    <lineage>
        <taxon>Bacteria</taxon>
        <taxon>Bacillati</taxon>
        <taxon>Bacillota</taxon>
        <taxon>Bacilli</taxon>
        <taxon>Bacillales</taxon>
        <taxon>Bacillaceae</taxon>
        <taxon>Alkalibacillus</taxon>
    </lineage>
</organism>
<proteinExistence type="predicted"/>
<feature type="transmembrane region" description="Helical" evidence="1">
    <location>
        <begin position="20"/>
        <end position="40"/>
    </location>
</feature>
<keyword evidence="1" id="KW-0812">Transmembrane</keyword>
<evidence type="ECO:0000313" key="3">
    <source>
        <dbReference type="Proteomes" id="UP001224359"/>
    </source>
</evidence>
<name>A0ABT9VG95_9BACI</name>
<evidence type="ECO:0000256" key="1">
    <source>
        <dbReference type="SAM" id="Phobius"/>
    </source>
</evidence>